<dbReference type="EMBL" id="CAJVQC010037664">
    <property type="protein sequence ID" value="CAG8764360.1"/>
    <property type="molecule type" value="Genomic_DNA"/>
</dbReference>
<accession>A0ACA9QS26</accession>
<feature type="non-terminal residue" evidence="1">
    <location>
        <position position="44"/>
    </location>
</feature>
<proteinExistence type="predicted"/>
<dbReference type="Proteomes" id="UP000789920">
    <property type="component" value="Unassembled WGS sequence"/>
</dbReference>
<name>A0ACA9QS26_9GLOM</name>
<evidence type="ECO:0000313" key="1">
    <source>
        <dbReference type="EMBL" id="CAG8764360.1"/>
    </source>
</evidence>
<protein>
    <submittedName>
        <fullName evidence="1">28743_t:CDS:1</fullName>
    </submittedName>
</protein>
<evidence type="ECO:0000313" key="2">
    <source>
        <dbReference type="Proteomes" id="UP000789920"/>
    </source>
</evidence>
<organism evidence="1 2">
    <name type="scientific">Racocetra persica</name>
    <dbReference type="NCBI Taxonomy" id="160502"/>
    <lineage>
        <taxon>Eukaryota</taxon>
        <taxon>Fungi</taxon>
        <taxon>Fungi incertae sedis</taxon>
        <taxon>Mucoromycota</taxon>
        <taxon>Glomeromycotina</taxon>
        <taxon>Glomeromycetes</taxon>
        <taxon>Diversisporales</taxon>
        <taxon>Gigasporaceae</taxon>
        <taxon>Racocetra</taxon>
    </lineage>
</organism>
<feature type="non-terminal residue" evidence="1">
    <location>
        <position position="1"/>
    </location>
</feature>
<reference evidence="1" key="1">
    <citation type="submission" date="2021-06" db="EMBL/GenBank/DDBJ databases">
        <authorList>
            <person name="Kallberg Y."/>
            <person name="Tangrot J."/>
            <person name="Rosling A."/>
        </authorList>
    </citation>
    <scope>NUCLEOTIDE SEQUENCE</scope>
    <source>
        <strain evidence="1">MA461A</strain>
    </source>
</reference>
<comment type="caution">
    <text evidence="1">The sequence shown here is derived from an EMBL/GenBank/DDBJ whole genome shotgun (WGS) entry which is preliminary data.</text>
</comment>
<keyword evidence="2" id="KW-1185">Reference proteome</keyword>
<gene>
    <name evidence="1" type="ORF">RPERSI_LOCUS15612</name>
</gene>
<sequence>LHLCQSTRSSSRNTKDLTQFNRSYIFTRAPARLVGWLDPNTEKP</sequence>